<keyword evidence="2" id="KW-0472">Membrane</keyword>
<feature type="transmembrane region" description="Helical" evidence="2">
    <location>
        <begin position="55"/>
        <end position="76"/>
    </location>
</feature>
<keyword evidence="2" id="KW-1133">Transmembrane helix</keyword>
<comment type="caution">
    <text evidence="3">The sequence shown here is derived from an EMBL/GenBank/DDBJ whole genome shotgun (WGS) entry which is preliminary data.</text>
</comment>
<feature type="transmembrane region" description="Helical" evidence="2">
    <location>
        <begin position="233"/>
        <end position="254"/>
    </location>
</feature>
<proteinExistence type="predicted"/>
<feature type="transmembrane region" description="Helical" evidence="2">
    <location>
        <begin position="192"/>
        <end position="213"/>
    </location>
</feature>
<evidence type="ECO:0000256" key="2">
    <source>
        <dbReference type="SAM" id="Phobius"/>
    </source>
</evidence>
<protein>
    <submittedName>
        <fullName evidence="3">Putative 4.1.6</fullName>
    </submittedName>
</protein>
<gene>
    <name evidence="3" type="ORF">STVIR_3578</name>
</gene>
<dbReference type="Proteomes" id="UP000011205">
    <property type="component" value="Unassembled WGS sequence"/>
</dbReference>
<name>L8PHF3_STRVR</name>
<feature type="transmembrane region" description="Helical" evidence="2">
    <location>
        <begin position="102"/>
        <end position="124"/>
    </location>
</feature>
<reference evidence="3 4" key="1">
    <citation type="journal article" date="2013" name="Genome Announc.">
        <title>Draft Genome Sequence of Streptomyces viridochromogenes Strain Tu57, Producer of Avilamycin.</title>
        <authorList>
            <person name="Gruning B.A."/>
            <person name="Erxleben A."/>
            <person name="Hahnlein A."/>
            <person name="Gunther S."/>
        </authorList>
    </citation>
    <scope>NUCLEOTIDE SEQUENCE [LARGE SCALE GENOMIC DNA]</scope>
    <source>
        <strain evidence="3 4">Tue57</strain>
    </source>
</reference>
<evidence type="ECO:0000313" key="3">
    <source>
        <dbReference type="EMBL" id="ELS55483.1"/>
    </source>
</evidence>
<evidence type="ECO:0000256" key="1">
    <source>
        <dbReference type="SAM" id="MobiDB-lite"/>
    </source>
</evidence>
<sequence length="273" mass="28109">MLELGSRTSASASAPASASTPASRAPVDRYARWTGLAVGALASRWLLPLSNGEGTLYAIVAFGLCAVAGVLLGDVLTAPRRGAVRTAALTPRRVRDYVPPRMTALLLGLATALVVLLTAAATVASPDDLGRAGRALTLTCRGVTESAGPWPGLYYGLPILASLAVATAACGWSLRRIATRPGDEQSRRDRALAIVAAWGLVVSSSLFGAASMVSGALMSTTCDGALGVAGNWTVWPLGLIALLTAPWCLFTIISPRAAAWRGRRAGTGGTDRR</sequence>
<evidence type="ECO:0000313" key="4">
    <source>
        <dbReference type="Proteomes" id="UP000011205"/>
    </source>
</evidence>
<accession>L8PHF3</accession>
<feature type="transmembrane region" description="Helical" evidence="2">
    <location>
        <begin position="153"/>
        <end position="172"/>
    </location>
</feature>
<dbReference type="RefSeq" id="WP_003998910.1">
    <property type="nucleotide sequence ID" value="NZ_AMLP01000113.1"/>
</dbReference>
<dbReference type="EMBL" id="AMLP01000113">
    <property type="protein sequence ID" value="ELS55483.1"/>
    <property type="molecule type" value="Genomic_DNA"/>
</dbReference>
<dbReference type="PATRIC" id="fig|1160705.3.peg.3546"/>
<feature type="region of interest" description="Disordered" evidence="1">
    <location>
        <begin position="1"/>
        <end position="22"/>
    </location>
</feature>
<keyword evidence="2" id="KW-0812">Transmembrane</keyword>
<organism evidence="3 4">
    <name type="scientific">Streptomyces viridochromogenes Tue57</name>
    <dbReference type="NCBI Taxonomy" id="1160705"/>
    <lineage>
        <taxon>Bacteria</taxon>
        <taxon>Bacillati</taxon>
        <taxon>Actinomycetota</taxon>
        <taxon>Actinomycetes</taxon>
        <taxon>Kitasatosporales</taxon>
        <taxon>Streptomycetaceae</taxon>
        <taxon>Streptomyces</taxon>
    </lineage>
</organism>
<dbReference type="AlphaFoldDB" id="L8PHF3"/>